<accession>A0A9X3BPG8</accession>
<sequence length="92" mass="9759">MTPEDLADDEGWSARHDGVRPSPVVRGWLRMVRALAAGPLLRVPPDVLSATGVLALAGALAAVAASHPMCCRRPGCSRWPARWRPSRAPAGL</sequence>
<dbReference type="AlphaFoldDB" id="A0A9X3BPG8"/>
<protein>
    <submittedName>
        <fullName evidence="3">Uncharacterized protein</fullName>
    </submittedName>
</protein>
<proteinExistence type="predicted"/>
<reference evidence="3" key="1">
    <citation type="submission" date="2020-07" db="EMBL/GenBank/DDBJ databases">
        <authorList>
            <person name="Pettersson B.M.F."/>
            <person name="Behra P.R.K."/>
            <person name="Ramesh M."/>
            <person name="Das S."/>
            <person name="Dasgupta S."/>
            <person name="Kirsebom L.A."/>
        </authorList>
    </citation>
    <scope>NUCLEOTIDE SEQUENCE</scope>
    <source>
        <strain evidence="3">DSM 44615</strain>
    </source>
</reference>
<keyword evidence="2" id="KW-0472">Membrane</keyword>
<reference evidence="3" key="2">
    <citation type="journal article" date="2022" name="BMC Genomics">
        <title>Comparative genome analysis of mycobacteria focusing on tRNA and non-coding RNA.</title>
        <authorList>
            <person name="Behra P.R.K."/>
            <person name="Pettersson B.M.F."/>
            <person name="Ramesh M."/>
            <person name="Das S."/>
            <person name="Dasgupta S."/>
            <person name="Kirsebom L.A."/>
        </authorList>
    </citation>
    <scope>NUCLEOTIDE SEQUENCE</scope>
    <source>
        <strain evidence="3">DSM 44615</strain>
    </source>
</reference>
<keyword evidence="4" id="KW-1185">Reference proteome</keyword>
<feature type="compositionally biased region" description="Acidic residues" evidence="1">
    <location>
        <begin position="1"/>
        <end position="11"/>
    </location>
</feature>
<evidence type="ECO:0000313" key="4">
    <source>
        <dbReference type="Proteomes" id="UP001140293"/>
    </source>
</evidence>
<dbReference type="Proteomes" id="UP001140293">
    <property type="component" value="Unassembled WGS sequence"/>
</dbReference>
<name>A0A9X3BPG8_9MYCO</name>
<dbReference type="EMBL" id="JACKSJ010000192">
    <property type="protein sequence ID" value="MCV7172649.1"/>
    <property type="molecule type" value="Genomic_DNA"/>
</dbReference>
<keyword evidence="2" id="KW-1133">Transmembrane helix</keyword>
<organism evidence="3 4">
    <name type="scientific">[Mycobacterium] manitobense</name>
    <dbReference type="NCBI Taxonomy" id="190147"/>
    <lineage>
        <taxon>Bacteria</taxon>
        <taxon>Bacillati</taxon>
        <taxon>Actinomycetota</taxon>
        <taxon>Actinomycetes</taxon>
        <taxon>Mycobacteriales</taxon>
        <taxon>Mycobacteriaceae</taxon>
        <taxon>Mycolicibacterium</taxon>
    </lineage>
</organism>
<evidence type="ECO:0000256" key="2">
    <source>
        <dbReference type="SAM" id="Phobius"/>
    </source>
</evidence>
<feature type="transmembrane region" description="Helical" evidence="2">
    <location>
        <begin position="47"/>
        <end position="65"/>
    </location>
</feature>
<evidence type="ECO:0000313" key="3">
    <source>
        <dbReference type="EMBL" id="MCV7172649.1"/>
    </source>
</evidence>
<keyword evidence="2" id="KW-0812">Transmembrane</keyword>
<gene>
    <name evidence="3" type="ORF">H7I41_22265</name>
</gene>
<comment type="caution">
    <text evidence="3">The sequence shown here is derived from an EMBL/GenBank/DDBJ whole genome shotgun (WGS) entry which is preliminary data.</text>
</comment>
<feature type="non-terminal residue" evidence="3">
    <location>
        <position position="92"/>
    </location>
</feature>
<dbReference type="RefSeq" id="WP_264014823.1">
    <property type="nucleotide sequence ID" value="NZ_JACKSJ010000192.1"/>
</dbReference>
<feature type="region of interest" description="Disordered" evidence="1">
    <location>
        <begin position="1"/>
        <end position="20"/>
    </location>
</feature>
<evidence type="ECO:0000256" key="1">
    <source>
        <dbReference type="SAM" id="MobiDB-lite"/>
    </source>
</evidence>